<dbReference type="Gene3D" id="3.30.70.330">
    <property type="match status" value="1"/>
</dbReference>
<evidence type="ECO:0000256" key="1">
    <source>
        <dbReference type="PROSITE-ProRule" id="PRU00176"/>
    </source>
</evidence>
<feature type="compositionally biased region" description="Basic residues" evidence="2">
    <location>
        <begin position="98"/>
        <end position="134"/>
    </location>
</feature>
<dbReference type="EMBL" id="KQ257469">
    <property type="protein sequence ID" value="KNC96356.1"/>
    <property type="molecule type" value="Genomic_DNA"/>
</dbReference>
<dbReference type="InParanoid" id="A0A0L0H613"/>
<dbReference type="InterPro" id="IPR012677">
    <property type="entry name" value="Nucleotide-bd_a/b_plait_sf"/>
</dbReference>
<protein>
    <recommendedName>
        <fullName evidence="3">RRM domain-containing protein</fullName>
    </recommendedName>
</protein>
<name>A0A0L0H613_SPIPD</name>
<evidence type="ECO:0000313" key="4">
    <source>
        <dbReference type="EMBL" id="KNC96356.1"/>
    </source>
</evidence>
<dbReference type="eggNOG" id="ENOG502S4TA">
    <property type="taxonomic scope" value="Eukaryota"/>
</dbReference>
<dbReference type="RefSeq" id="XP_016604396.1">
    <property type="nucleotide sequence ID" value="XM_016757701.1"/>
</dbReference>
<organism evidence="4 5">
    <name type="scientific">Spizellomyces punctatus (strain DAOM BR117)</name>
    <dbReference type="NCBI Taxonomy" id="645134"/>
    <lineage>
        <taxon>Eukaryota</taxon>
        <taxon>Fungi</taxon>
        <taxon>Fungi incertae sedis</taxon>
        <taxon>Chytridiomycota</taxon>
        <taxon>Chytridiomycota incertae sedis</taxon>
        <taxon>Chytridiomycetes</taxon>
        <taxon>Spizellomycetales</taxon>
        <taxon>Spizellomycetaceae</taxon>
        <taxon>Spizellomyces</taxon>
    </lineage>
</organism>
<sequence>MSSRERRTTLFVRGFGPNVRARDLAYEFERFGRLVRCDIPAPKSARSLPFAFVEFEDYRDADDAYNSMHGKMIDGDRIDVEFARNRPLTTWRYEGRARSRSRSPPRKRSRTPPRRRSRTPPKRKRSPSPRRRSPLRNYKERSPPRTRHGSPRHQSSSPPNWADSSAWSDKATKDEDNNLAGGWGSPGGEHPRTPPPESGGW</sequence>
<dbReference type="PROSITE" id="PS50102">
    <property type="entry name" value="RRM"/>
    <property type="match status" value="1"/>
</dbReference>
<keyword evidence="5" id="KW-1185">Reference proteome</keyword>
<dbReference type="GO" id="GO:0003723">
    <property type="term" value="F:RNA binding"/>
    <property type="evidence" value="ECO:0007669"/>
    <property type="project" value="UniProtKB-UniRule"/>
</dbReference>
<dbReference type="PANTHER" id="PTHR48034">
    <property type="entry name" value="TRANSFORMER-2 SEX-DETERMINING PROTEIN-RELATED"/>
    <property type="match status" value="1"/>
</dbReference>
<gene>
    <name evidence="4" type="ORF">SPPG_09528</name>
</gene>
<dbReference type="VEuPathDB" id="FungiDB:SPPG_09528"/>
<feature type="compositionally biased region" description="Polar residues" evidence="2">
    <location>
        <begin position="152"/>
        <end position="167"/>
    </location>
</feature>
<dbReference type="SUPFAM" id="SSF54928">
    <property type="entry name" value="RNA-binding domain, RBD"/>
    <property type="match status" value="1"/>
</dbReference>
<feature type="domain" description="RRM" evidence="3">
    <location>
        <begin position="8"/>
        <end position="85"/>
    </location>
</feature>
<dbReference type="Pfam" id="PF00076">
    <property type="entry name" value="RRM_1"/>
    <property type="match status" value="1"/>
</dbReference>
<dbReference type="Proteomes" id="UP000053201">
    <property type="component" value="Unassembled WGS sequence"/>
</dbReference>
<keyword evidence="1" id="KW-0694">RNA-binding</keyword>
<dbReference type="STRING" id="645134.A0A0L0H613"/>
<dbReference type="OrthoDB" id="5970at2759"/>
<dbReference type="InterPro" id="IPR035979">
    <property type="entry name" value="RBD_domain_sf"/>
</dbReference>
<dbReference type="GeneID" id="27692653"/>
<feature type="region of interest" description="Disordered" evidence="2">
    <location>
        <begin position="93"/>
        <end position="201"/>
    </location>
</feature>
<dbReference type="InterPro" id="IPR050441">
    <property type="entry name" value="RBM"/>
</dbReference>
<dbReference type="OMA" id="VKFETHE"/>
<evidence type="ECO:0000259" key="3">
    <source>
        <dbReference type="PROSITE" id="PS50102"/>
    </source>
</evidence>
<dbReference type="AlphaFoldDB" id="A0A0L0H613"/>
<evidence type="ECO:0000256" key="2">
    <source>
        <dbReference type="SAM" id="MobiDB-lite"/>
    </source>
</evidence>
<reference evidence="4 5" key="1">
    <citation type="submission" date="2009-08" db="EMBL/GenBank/DDBJ databases">
        <title>The Genome Sequence of Spizellomyces punctatus strain DAOM BR117.</title>
        <authorList>
            <consortium name="The Broad Institute Genome Sequencing Platform"/>
            <person name="Russ C."/>
            <person name="Cuomo C."/>
            <person name="Shea T."/>
            <person name="Young S.K."/>
            <person name="Zeng Q."/>
            <person name="Koehrsen M."/>
            <person name="Haas B."/>
            <person name="Borodovsky M."/>
            <person name="Guigo R."/>
            <person name="Alvarado L."/>
            <person name="Berlin A."/>
            <person name="Bochicchio J."/>
            <person name="Borenstein D."/>
            <person name="Chapman S."/>
            <person name="Chen Z."/>
            <person name="Engels R."/>
            <person name="Freedman E."/>
            <person name="Gellesch M."/>
            <person name="Goldberg J."/>
            <person name="Griggs A."/>
            <person name="Gujja S."/>
            <person name="Heiman D."/>
            <person name="Hepburn T."/>
            <person name="Howarth C."/>
            <person name="Jen D."/>
            <person name="Larson L."/>
            <person name="Lewis B."/>
            <person name="Mehta T."/>
            <person name="Park D."/>
            <person name="Pearson M."/>
            <person name="Roberts A."/>
            <person name="Saif S."/>
            <person name="Shenoy N."/>
            <person name="Sisk P."/>
            <person name="Stolte C."/>
            <person name="Sykes S."/>
            <person name="Thomson T."/>
            <person name="Walk T."/>
            <person name="White J."/>
            <person name="Yandava C."/>
            <person name="Burger G."/>
            <person name="Gray M.W."/>
            <person name="Holland P.W.H."/>
            <person name="King N."/>
            <person name="Lang F.B.F."/>
            <person name="Roger A.J."/>
            <person name="Ruiz-Trillo I."/>
            <person name="Lander E."/>
            <person name="Nusbaum C."/>
        </authorList>
    </citation>
    <scope>NUCLEOTIDE SEQUENCE [LARGE SCALE GENOMIC DNA]</scope>
    <source>
        <strain evidence="4 5">DAOM BR117</strain>
    </source>
</reference>
<accession>A0A0L0H613</accession>
<proteinExistence type="predicted"/>
<dbReference type="SMART" id="SM00360">
    <property type="entry name" value="RRM"/>
    <property type="match status" value="1"/>
</dbReference>
<evidence type="ECO:0000313" key="5">
    <source>
        <dbReference type="Proteomes" id="UP000053201"/>
    </source>
</evidence>
<dbReference type="InterPro" id="IPR000504">
    <property type="entry name" value="RRM_dom"/>
</dbReference>